<evidence type="ECO:0000313" key="7">
    <source>
        <dbReference type="Proteomes" id="UP000008672"/>
    </source>
</evidence>
<dbReference type="SUPFAM" id="SSF55874">
    <property type="entry name" value="ATPase domain of HSP90 chaperone/DNA topoisomerase II/histidine kinase"/>
    <property type="match status" value="1"/>
</dbReference>
<dbReference type="Pfam" id="PF13589">
    <property type="entry name" value="HATPase_c_3"/>
    <property type="match status" value="1"/>
</dbReference>
<keyword evidence="3" id="KW-0238">DNA-binding</keyword>
<dbReference type="EMBL" id="AFYH01074220">
    <property type="status" value="NOT_ANNOTATED_CDS"/>
    <property type="molecule type" value="Genomic_DNA"/>
</dbReference>
<dbReference type="GeneID" id="102349367"/>
<dbReference type="PROSITE" id="PS50118">
    <property type="entry name" value="HMG_BOX_2"/>
    <property type="match status" value="1"/>
</dbReference>
<dbReference type="InterPro" id="IPR036910">
    <property type="entry name" value="HMG_box_dom_sf"/>
</dbReference>
<dbReference type="CDD" id="cd16926">
    <property type="entry name" value="HATPase_MutL-MLH-PMS-like"/>
    <property type="match status" value="1"/>
</dbReference>
<keyword evidence="3" id="KW-0539">Nucleus</keyword>
<dbReference type="RefSeq" id="XP_005996598.1">
    <property type="nucleotide sequence ID" value="XM_005996536.2"/>
</dbReference>
<dbReference type="GO" id="GO:0005524">
    <property type="term" value="F:ATP binding"/>
    <property type="evidence" value="ECO:0007669"/>
    <property type="project" value="InterPro"/>
</dbReference>
<dbReference type="FunFam" id="1.10.30.10:FF:000026">
    <property type="entry name" value="PMS1 homolog 1, mismatch repair system component"/>
    <property type="match status" value="1"/>
</dbReference>
<comment type="similarity">
    <text evidence="1">Belongs to the DNA mismatch repair MutL/HexB family.</text>
</comment>
<dbReference type="KEGG" id="lcm:102349367"/>
<dbReference type="InterPro" id="IPR014721">
    <property type="entry name" value="Ribsml_uS5_D2-typ_fold_subgr"/>
</dbReference>
<feature type="domain" description="HMG box" evidence="5">
    <location>
        <begin position="576"/>
        <end position="644"/>
    </location>
</feature>
<evidence type="ECO:0000313" key="6">
    <source>
        <dbReference type="Ensembl" id="ENSLACP00000016463.1"/>
    </source>
</evidence>
<protein>
    <submittedName>
        <fullName evidence="6">PMS1 homolog 1, mismatch repair system component</fullName>
    </submittedName>
</protein>
<dbReference type="RefSeq" id="XP_005996597.1">
    <property type="nucleotide sequence ID" value="XM_005996535.3"/>
</dbReference>
<reference evidence="7" key="1">
    <citation type="submission" date="2011-08" db="EMBL/GenBank/DDBJ databases">
        <title>The draft genome of Latimeria chalumnae.</title>
        <authorList>
            <person name="Di Palma F."/>
            <person name="Alfoldi J."/>
            <person name="Johnson J."/>
            <person name="Berlin A."/>
            <person name="Gnerre S."/>
            <person name="Jaffe D."/>
            <person name="MacCallum I."/>
            <person name="Young S."/>
            <person name="Walker B.J."/>
            <person name="Lander E."/>
            <person name="Lindblad-Toh K."/>
        </authorList>
    </citation>
    <scope>NUCLEOTIDE SEQUENCE [LARGE SCALE GENOMIC DNA]</scope>
    <source>
        <strain evidence="7">Wild caught</strain>
    </source>
</reference>
<feature type="region of interest" description="Disordered" evidence="4">
    <location>
        <begin position="531"/>
        <end position="556"/>
    </location>
</feature>
<sequence length="932" mass="104624">MRQLPPETVRLLSSCQVITSVVSVVKELVENSLDAAATSVDIKLENYGFDRIEVRDNGDGIKAVDAPVMGVQHYTSKITSHEDLESLHTYGFRGEALGSICAVSEVIITTKAVDEEVSTQYTLDDRGHVISQKPSHLGQGTVVTALKLFKNLPVRKQFYSNTKKCKEEIKKIQDLLMAYSIIKPELRVTLTHNKAIVWQKVKVSDHKMALMSVLGTTILSNMLSFQHHHEDPEISLNGFLPKPDSDRSVTSLTNPDKSFIFVNCRPVHHKEILKLVREYYNLQSSKESSRSRYPIFFLNITISASTIDVNLAPDKTQIMLQNKEAVLSAIENILIGLYGPLTVDSLQSGDNQTEGVFNEVLNETRSYNCNRISDDDPSFILKNNDPNVQAERTENSSKSWSFCIENSDCCLGKNVNSSNDAPSSNVLEARSLDSARSYEEGQSNKNACDINVTFTLDDSLLRDSHTQCNREDFLKPGQVTEVNQDVMVAKDLFKVSADSWSKGHTPLDSAGEKLEPVKILAPWEGEILEQKTDDKIKLQSPGKPSPKRSPSSRVSNVVADKVGQITAYDLISNQIIRKPMSASDTFIQEARPRILAETPAASVQEVSKKVDKMWKNLSEEEKKKYEEKAAKDLERYNMQTKKAMEQCDNRPIKGGEKKLRSQQHKLKAPLSNQQLLDKLFQSQAEKKSRLAQPVKTVQVPYSLSSLKHRLQQLAVKCNSDNTGLHLIGCLSSHSMWIVASERKLMFLNPLRVEEALLFKRLLEKHILPAEALDTPIVLSDSLLGGPEYTDSLCSMQKESAQLNGLTYFSDPRLVANGFKIRVIPGTSVKEKQLEIEGMANCLPFYGASDLREILRAVVNKNARKVEECRPRKVINYLEGEAVRLGRQLPLHFSKEDIQDTIHRMKQQLGNESKGCVHGRPFFHHLIEIPETE</sequence>
<evidence type="ECO:0000256" key="1">
    <source>
        <dbReference type="ARBA" id="ARBA00006082"/>
    </source>
</evidence>
<dbReference type="Pfam" id="PF00505">
    <property type="entry name" value="HMG_box"/>
    <property type="match status" value="1"/>
</dbReference>
<dbReference type="PANTHER" id="PTHR10073:SF54">
    <property type="entry name" value="PMS1 PROTEIN HOMOLOG 1"/>
    <property type="match status" value="1"/>
</dbReference>
<dbReference type="SUPFAM" id="SSF47095">
    <property type="entry name" value="HMG-box"/>
    <property type="match status" value="1"/>
</dbReference>
<reference evidence="6" key="3">
    <citation type="submission" date="2025-09" db="UniProtKB">
        <authorList>
            <consortium name="Ensembl"/>
        </authorList>
    </citation>
    <scope>IDENTIFICATION</scope>
</reference>
<dbReference type="SMART" id="SM01340">
    <property type="entry name" value="DNA_mis_repair"/>
    <property type="match status" value="1"/>
</dbReference>
<evidence type="ECO:0000256" key="3">
    <source>
        <dbReference type="PROSITE-ProRule" id="PRU00267"/>
    </source>
</evidence>
<dbReference type="InterPro" id="IPR009071">
    <property type="entry name" value="HMG_box_dom"/>
</dbReference>
<dbReference type="GeneTree" id="ENSGT00940000157085"/>
<dbReference type="InterPro" id="IPR020568">
    <property type="entry name" value="Ribosomal_Su5_D2-typ_SF"/>
</dbReference>
<dbReference type="AlphaFoldDB" id="H3B3J2"/>
<evidence type="ECO:0000259" key="5">
    <source>
        <dbReference type="PROSITE" id="PS50118"/>
    </source>
</evidence>
<dbReference type="SUPFAM" id="SSF54211">
    <property type="entry name" value="Ribosomal protein S5 domain 2-like"/>
    <property type="match status" value="1"/>
</dbReference>
<dbReference type="NCBIfam" id="TIGR00585">
    <property type="entry name" value="mutl"/>
    <property type="match status" value="1"/>
</dbReference>
<dbReference type="CTD" id="5378"/>
<dbReference type="PRINTS" id="PR00886">
    <property type="entry name" value="HIGHMOBLTY12"/>
</dbReference>
<proteinExistence type="inferred from homology"/>
<accession>H3B3J2</accession>
<dbReference type="PROSITE" id="PS00058">
    <property type="entry name" value="DNA_MISMATCH_REPAIR_1"/>
    <property type="match status" value="1"/>
</dbReference>
<dbReference type="SMART" id="SM00398">
    <property type="entry name" value="HMG"/>
    <property type="match status" value="1"/>
</dbReference>
<dbReference type="InterPro" id="IPR038973">
    <property type="entry name" value="MutL/Mlh/Pms-like"/>
</dbReference>
<feature type="DNA-binding region" description="HMG box" evidence="3">
    <location>
        <begin position="576"/>
        <end position="644"/>
    </location>
</feature>
<dbReference type="InterPro" id="IPR036890">
    <property type="entry name" value="HATPase_C_sf"/>
</dbReference>
<keyword evidence="2" id="KW-0227">DNA damage</keyword>
<dbReference type="GO" id="GO:0032389">
    <property type="term" value="C:MutLalpha complex"/>
    <property type="evidence" value="ECO:0007669"/>
    <property type="project" value="TreeGrafter"/>
</dbReference>
<organism evidence="6 7">
    <name type="scientific">Latimeria chalumnae</name>
    <name type="common">Coelacanth</name>
    <dbReference type="NCBI Taxonomy" id="7897"/>
    <lineage>
        <taxon>Eukaryota</taxon>
        <taxon>Metazoa</taxon>
        <taxon>Chordata</taxon>
        <taxon>Craniata</taxon>
        <taxon>Vertebrata</taxon>
        <taxon>Euteleostomi</taxon>
        <taxon>Coelacanthiformes</taxon>
        <taxon>Coelacanthidae</taxon>
        <taxon>Latimeria</taxon>
    </lineage>
</organism>
<reference evidence="6" key="2">
    <citation type="submission" date="2025-08" db="UniProtKB">
        <authorList>
            <consortium name="Ensembl"/>
        </authorList>
    </citation>
    <scope>IDENTIFICATION</scope>
</reference>
<dbReference type="GO" id="GO:0016887">
    <property type="term" value="F:ATP hydrolysis activity"/>
    <property type="evidence" value="ECO:0007669"/>
    <property type="project" value="InterPro"/>
</dbReference>
<evidence type="ECO:0000256" key="2">
    <source>
        <dbReference type="ARBA" id="ARBA00022763"/>
    </source>
</evidence>
<evidence type="ECO:0000256" key="4">
    <source>
        <dbReference type="SAM" id="MobiDB-lite"/>
    </source>
</evidence>
<dbReference type="GO" id="GO:0006298">
    <property type="term" value="P:mismatch repair"/>
    <property type="evidence" value="ECO:0007669"/>
    <property type="project" value="InterPro"/>
</dbReference>
<dbReference type="PANTHER" id="PTHR10073">
    <property type="entry name" value="DNA MISMATCH REPAIR PROTEIN MLH, PMS, MUTL"/>
    <property type="match status" value="1"/>
</dbReference>
<dbReference type="FunFam" id="3.30.230.10:FF:000030">
    <property type="entry name" value="PMS1 homolog 1, mismatch repair system component"/>
    <property type="match status" value="1"/>
</dbReference>
<name>H3B3J2_LATCH</name>
<dbReference type="Pfam" id="PF01119">
    <property type="entry name" value="DNA_mis_repair"/>
    <property type="match status" value="1"/>
</dbReference>
<dbReference type="Bgee" id="ENSLACG00000014506">
    <property type="expression patterns" value="Expressed in chordate pharynx and 6 other cell types or tissues"/>
</dbReference>
<dbReference type="InterPro" id="IPR002099">
    <property type="entry name" value="MutL/Mlh/PMS"/>
</dbReference>
<dbReference type="FunFam" id="3.30.565.10:FF:000017">
    <property type="entry name" value="PMS1 homolog 1, mismatch repair system component"/>
    <property type="match status" value="1"/>
</dbReference>
<dbReference type="OrthoDB" id="10263226at2759"/>
<dbReference type="CDD" id="cd21985">
    <property type="entry name" value="HMG-box_PMS1"/>
    <property type="match status" value="1"/>
</dbReference>
<dbReference type="GO" id="GO:0030983">
    <property type="term" value="F:mismatched DNA binding"/>
    <property type="evidence" value="ECO:0007669"/>
    <property type="project" value="InterPro"/>
</dbReference>
<dbReference type="GO" id="GO:0140664">
    <property type="term" value="F:ATP-dependent DNA damage sensor activity"/>
    <property type="evidence" value="ECO:0007669"/>
    <property type="project" value="InterPro"/>
</dbReference>
<gene>
    <name evidence="6" type="primary">PMS1</name>
</gene>
<dbReference type="Ensembl" id="ENSLACT00000016577.1">
    <property type="protein sequence ID" value="ENSLACP00000016463.1"/>
    <property type="gene ID" value="ENSLACG00000014506.1"/>
</dbReference>
<dbReference type="Gene3D" id="1.10.30.10">
    <property type="entry name" value="High mobility group box domain"/>
    <property type="match status" value="1"/>
</dbReference>
<dbReference type="InterPro" id="IPR014762">
    <property type="entry name" value="DNA_mismatch_repair_CS"/>
</dbReference>
<dbReference type="Gene3D" id="3.30.565.10">
    <property type="entry name" value="Histidine kinase-like ATPase, C-terminal domain"/>
    <property type="match status" value="1"/>
</dbReference>
<dbReference type="Gene3D" id="3.30.230.10">
    <property type="match status" value="1"/>
</dbReference>
<keyword evidence="7" id="KW-1185">Reference proteome</keyword>
<dbReference type="InterPro" id="IPR013507">
    <property type="entry name" value="DNA_mismatch_S5_2-like"/>
</dbReference>
<dbReference type="Proteomes" id="UP000008672">
    <property type="component" value="Unassembled WGS sequence"/>
</dbReference>
<dbReference type="CDD" id="cd03485">
    <property type="entry name" value="MutL_Trans_hPMS_1_like"/>
    <property type="match status" value="1"/>
</dbReference>